<evidence type="ECO:0000256" key="5">
    <source>
        <dbReference type="ARBA" id="ARBA00022723"/>
    </source>
</evidence>
<gene>
    <name evidence="13" type="ORF">WN48_00918</name>
</gene>
<dbReference type="CDD" id="cd20817">
    <property type="entry name" value="C1_Stac"/>
    <property type="match status" value="1"/>
</dbReference>
<keyword evidence="9" id="KW-0472">Membrane</keyword>
<organism evidence="13 14">
    <name type="scientific">Eufriesea mexicana</name>
    <dbReference type="NCBI Taxonomy" id="516756"/>
    <lineage>
        <taxon>Eukaryota</taxon>
        <taxon>Metazoa</taxon>
        <taxon>Ecdysozoa</taxon>
        <taxon>Arthropoda</taxon>
        <taxon>Hexapoda</taxon>
        <taxon>Insecta</taxon>
        <taxon>Pterygota</taxon>
        <taxon>Neoptera</taxon>
        <taxon>Endopterygota</taxon>
        <taxon>Hymenoptera</taxon>
        <taxon>Apocrita</taxon>
        <taxon>Aculeata</taxon>
        <taxon>Apoidea</taxon>
        <taxon>Anthophila</taxon>
        <taxon>Apidae</taxon>
        <taxon>Eufriesea</taxon>
    </lineage>
</organism>
<dbReference type="GO" id="GO:1903078">
    <property type="term" value="P:positive regulation of protein localization to plasma membrane"/>
    <property type="evidence" value="ECO:0007669"/>
    <property type="project" value="TreeGrafter"/>
</dbReference>
<evidence type="ECO:0000256" key="2">
    <source>
        <dbReference type="ARBA" id="ARBA00004496"/>
    </source>
</evidence>
<feature type="domain" description="Phorbol-ester/DAG-type" evidence="12">
    <location>
        <begin position="406"/>
        <end position="457"/>
    </location>
</feature>
<keyword evidence="5" id="KW-0479">Metal-binding</keyword>
<evidence type="ECO:0000256" key="9">
    <source>
        <dbReference type="ARBA" id="ARBA00023136"/>
    </source>
</evidence>
<name>A0A310SH22_9HYME</name>
<feature type="compositionally biased region" description="Pro residues" evidence="11">
    <location>
        <begin position="689"/>
        <end position="701"/>
    </location>
</feature>
<proteinExistence type="predicted"/>
<dbReference type="SMART" id="SM00109">
    <property type="entry name" value="C1"/>
    <property type="match status" value="1"/>
</dbReference>
<keyword evidence="4" id="KW-0963">Cytoplasm</keyword>
<feature type="compositionally biased region" description="Polar residues" evidence="11">
    <location>
        <begin position="347"/>
        <end position="356"/>
    </location>
</feature>
<dbReference type="InterPro" id="IPR027267">
    <property type="entry name" value="AH/BAR_dom_sf"/>
</dbReference>
<feature type="region of interest" description="Disordered" evidence="11">
    <location>
        <begin position="604"/>
        <end position="631"/>
    </location>
</feature>
<reference evidence="13 14" key="1">
    <citation type="submission" date="2015-07" db="EMBL/GenBank/DDBJ databases">
        <title>The genome of Eufriesea mexicana.</title>
        <authorList>
            <person name="Pan H."/>
            <person name="Kapheim K."/>
        </authorList>
    </citation>
    <scope>NUCLEOTIDE SEQUENCE [LARGE SCALE GENOMIC DNA]</scope>
    <source>
        <strain evidence="13">0111107269</strain>
        <tissue evidence="13">Whole body</tissue>
    </source>
</reference>
<dbReference type="PANTHER" id="PTHR15135">
    <property type="entry name" value="STAC"/>
    <property type="match status" value="1"/>
</dbReference>
<evidence type="ECO:0000256" key="7">
    <source>
        <dbReference type="ARBA" id="ARBA00022771"/>
    </source>
</evidence>
<dbReference type="GO" id="GO:0003009">
    <property type="term" value="P:skeletal muscle contraction"/>
    <property type="evidence" value="ECO:0007669"/>
    <property type="project" value="TreeGrafter"/>
</dbReference>
<dbReference type="InterPro" id="IPR046349">
    <property type="entry name" value="C1-like_sf"/>
</dbReference>
<dbReference type="GO" id="GO:0008270">
    <property type="term" value="F:zinc ion binding"/>
    <property type="evidence" value="ECO:0007669"/>
    <property type="project" value="UniProtKB-KW"/>
</dbReference>
<dbReference type="Pfam" id="PF00130">
    <property type="entry name" value="C1_1"/>
    <property type="match status" value="1"/>
</dbReference>
<evidence type="ECO:0000256" key="1">
    <source>
        <dbReference type="ARBA" id="ARBA00004413"/>
    </source>
</evidence>
<evidence type="ECO:0000313" key="13">
    <source>
        <dbReference type="EMBL" id="OAD57981.1"/>
    </source>
</evidence>
<evidence type="ECO:0000256" key="3">
    <source>
        <dbReference type="ARBA" id="ARBA00022475"/>
    </source>
</evidence>
<evidence type="ECO:0000256" key="6">
    <source>
        <dbReference type="ARBA" id="ARBA00022737"/>
    </source>
</evidence>
<dbReference type="GO" id="GO:0005737">
    <property type="term" value="C:cytoplasm"/>
    <property type="evidence" value="ECO:0007669"/>
    <property type="project" value="UniProtKB-SubCell"/>
</dbReference>
<evidence type="ECO:0000256" key="4">
    <source>
        <dbReference type="ARBA" id="ARBA00022490"/>
    </source>
</evidence>
<dbReference type="OrthoDB" id="6250593at2759"/>
<dbReference type="SUPFAM" id="SSF103657">
    <property type="entry name" value="BAR/IMD domain-like"/>
    <property type="match status" value="1"/>
</dbReference>
<dbReference type="PANTHER" id="PTHR15135:SF7">
    <property type="entry name" value="STAC-LIKE, ISOFORM J"/>
    <property type="match status" value="1"/>
</dbReference>
<dbReference type="Gene3D" id="1.20.1270.60">
    <property type="entry name" value="Arfaptin homology (AH) domain/BAR domain"/>
    <property type="match status" value="1"/>
</dbReference>
<evidence type="ECO:0000256" key="10">
    <source>
        <dbReference type="SAM" id="Coils"/>
    </source>
</evidence>
<sequence>MESHSANVRRLVDEFRSRSGDTRVDTGGMRRVWESLLRQVQSDAEAHLDLAAVLQQQLSRPTLEASFHRKLQSRKVFSHREAYEQVIVKTEEKLQRARADYKRAYAAVLTIDGGSEQELKRAYYEAHNAYVLQLRATNAITERYQSQCLPTLLGEIAEVYEELCGLACKCVAGISEAAAERAGEQAKRYLAVVKEAQVVAPLNDLQVLARSLGATATPSKKPPRRLFVTPGPPEQVPMERISQIPTLRDELAPTGTSTLPLMEDLRREHDSLAQEITRLQDALDALTRMQRKSAESNLYTKVAELQEDISMKRFELGEAQLYLAAVQAQKELFGAGEAGQPDGVSSRKMSNGSTGSTKHKWLKAFKSLKTSSPTTPPSADKGKQAMYHAVSTVVAMSRKSLESEGGHSWREYTYRKITPCDACGQVLRGHSRQGVRCRGCKANAHTDCINLVQPAMCPSLAPKKSGGIPLLRRQKTQAQVDETAAAEYRRSMLRRIKLICSALDPILDNLDNFQKFVPLVHRKRRWLPLLRWDLAEGKEVGRKSRVEGCLELWVFGENWRVEARVLKQSAKCQFDCKEHRSIRQLEENGSKRRINTARSSAPHLFTSIDFPDHDHRHARHKRPSSPTSLDRLNRLQKRENSFFMVYSVFCVARSCGCPCSESLKLKNVDAIYQVLKQAGEIRGNSTNSPPTPPTADHPPAPSSARASSHPCSSSTSGKAQHRFLITLKQNAIFLYEKNTILQFLKQWLEYSSDASYRVKKIAD</sequence>
<feature type="region of interest" description="Disordered" evidence="11">
    <location>
        <begin position="336"/>
        <end position="357"/>
    </location>
</feature>
<keyword evidence="7" id="KW-0863">Zinc-finger</keyword>
<dbReference type="GO" id="GO:0005886">
    <property type="term" value="C:plasma membrane"/>
    <property type="evidence" value="ECO:0007669"/>
    <property type="project" value="UniProtKB-SubCell"/>
</dbReference>
<dbReference type="InterPro" id="IPR039688">
    <property type="entry name" value="STAC1/2/3"/>
</dbReference>
<keyword evidence="6" id="KW-0677">Repeat</keyword>
<feature type="compositionally biased region" description="Low complexity" evidence="11">
    <location>
        <begin position="702"/>
        <end position="716"/>
    </location>
</feature>
<comment type="subcellular location">
    <subcellularLocation>
        <location evidence="1">Cell membrane</location>
        <topology evidence="1">Peripheral membrane protein</topology>
        <orientation evidence="1">Cytoplasmic side</orientation>
    </subcellularLocation>
    <subcellularLocation>
        <location evidence="2">Cytoplasm</location>
    </subcellularLocation>
</comment>
<dbReference type="AlphaFoldDB" id="A0A310SH22"/>
<keyword evidence="3" id="KW-1003">Cell membrane</keyword>
<dbReference type="PROSITE" id="PS00479">
    <property type="entry name" value="ZF_DAG_PE_1"/>
    <property type="match status" value="1"/>
</dbReference>
<protein>
    <submittedName>
        <fullName evidence="13">SH3 and cysteine-rich domain-containing protein 2</fullName>
    </submittedName>
</protein>
<dbReference type="Gene3D" id="3.30.60.20">
    <property type="match status" value="1"/>
</dbReference>
<dbReference type="SUPFAM" id="SSF57889">
    <property type="entry name" value="Cysteine-rich domain"/>
    <property type="match status" value="1"/>
</dbReference>
<dbReference type="PROSITE" id="PS50081">
    <property type="entry name" value="ZF_DAG_PE_2"/>
    <property type="match status" value="1"/>
</dbReference>
<keyword evidence="10" id="KW-0175">Coiled coil</keyword>
<dbReference type="Proteomes" id="UP000250275">
    <property type="component" value="Unassembled WGS sequence"/>
</dbReference>
<accession>A0A310SH22</accession>
<dbReference type="InterPro" id="IPR002219">
    <property type="entry name" value="PKC_DAG/PE"/>
</dbReference>
<feature type="coiled-coil region" evidence="10">
    <location>
        <begin position="262"/>
        <end position="292"/>
    </location>
</feature>
<keyword evidence="8" id="KW-0862">Zinc</keyword>
<evidence type="ECO:0000313" key="14">
    <source>
        <dbReference type="Proteomes" id="UP000250275"/>
    </source>
</evidence>
<feature type="coiled-coil region" evidence="10">
    <location>
        <begin position="80"/>
        <end position="107"/>
    </location>
</feature>
<feature type="region of interest" description="Disordered" evidence="11">
    <location>
        <begin position="681"/>
        <end position="716"/>
    </location>
</feature>
<evidence type="ECO:0000256" key="8">
    <source>
        <dbReference type="ARBA" id="ARBA00022833"/>
    </source>
</evidence>
<evidence type="ECO:0000256" key="11">
    <source>
        <dbReference type="SAM" id="MobiDB-lite"/>
    </source>
</evidence>
<keyword evidence="14" id="KW-1185">Reference proteome</keyword>
<dbReference type="EMBL" id="KQ761208">
    <property type="protein sequence ID" value="OAD57981.1"/>
    <property type="molecule type" value="Genomic_DNA"/>
</dbReference>
<evidence type="ECO:0000259" key="12">
    <source>
        <dbReference type="PROSITE" id="PS50081"/>
    </source>
</evidence>